<comment type="caution">
    <text evidence="2">The sequence shown here is derived from an EMBL/GenBank/DDBJ whole genome shotgun (WGS) entry which is preliminary data.</text>
</comment>
<dbReference type="AlphaFoldDB" id="A0A1F6VRD8"/>
<sequence length="69" mass="7755">MKQVLTIIMLFVATSMVAQNNTPEPVSVYYPKQQALRPIVNVSTPQPSVYFVQHENEALPQPIFNNANP</sequence>
<proteinExistence type="predicted"/>
<keyword evidence="1" id="KW-0732">Signal</keyword>
<evidence type="ECO:0000313" key="2">
    <source>
        <dbReference type="EMBL" id="OGI72251.1"/>
    </source>
</evidence>
<organism evidence="2 3">
    <name type="scientific">Candidatus Nomurabacteria bacterium RIFCSPHIGHO2_02_FULL_38_15</name>
    <dbReference type="NCBI Taxonomy" id="1801752"/>
    <lineage>
        <taxon>Bacteria</taxon>
        <taxon>Candidatus Nomuraibacteriota</taxon>
    </lineage>
</organism>
<dbReference type="Proteomes" id="UP000179686">
    <property type="component" value="Unassembled WGS sequence"/>
</dbReference>
<evidence type="ECO:0000256" key="1">
    <source>
        <dbReference type="SAM" id="SignalP"/>
    </source>
</evidence>
<protein>
    <submittedName>
        <fullName evidence="2">Uncharacterized protein</fullName>
    </submittedName>
</protein>
<feature type="chain" id="PRO_5009225733" evidence="1">
    <location>
        <begin position="19"/>
        <end position="69"/>
    </location>
</feature>
<name>A0A1F6VRD8_9BACT</name>
<gene>
    <name evidence="2" type="ORF">A3J61_02065</name>
</gene>
<reference evidence="2 3" key="1">
    <citation type="journal article" date="2016" name="Nat. Commun.">
        <title>Thousands of microbial genomes shed light on interconnected biogeochemical processes in an aquifer system.</title>
        <authorList>
            <person name="Anantharaman K."/>
            <person name="Brown C.T."/>
            <person name="Hug L.A."/>
            <person name="Sharon I."/>
            <person name="Castelle C.J."/>
            <person name="Probst A.J."/>
            <person name="Thomas B.C."/>
            <person name="Singh A."/>
            <person name="Wilkins M.J."/>
            <person name="Karaoz U."/>
            <person name="Brodie E.L."/>
            <person name="Williams K.H."/>
            <person name="Hubbard S.S."/>
            <person name="Banfield J.F."/>
        </authorList>
    </citation>
    <scope>NUCLEOTIDE SEQUENCE [LARGE SCALE GENOMIC DNA]</scope>
</reference>
<accession>A0A1F6VRD8</accession>
<dbReference type="EMBL" id="MFUC01000009">
    <property type="protein sequence ID" value="OGI72251.1"/>
    <property type="molecule type" value="Genomic_DNA"/>
</dbReference>
<feature type="signal peptide" evidence="1">
    <location>
        <begin position="1"/>
        <end position="18"/>
    </location>
</feature>
<evidence type="ECO:0000313" key="3">
    <source>
        <dbReference type="Proteomes" id="UP000179686"/>
    </source>
</evidence>